<dbReference type="Pfam" id="PF01548">
    <property type="entry name" value="DEDD_Tnp_IS110"/>
    <property type="match status" value="1"/>
</dbReference>
<accession>A0A192YMU1</accession>
<comment type="caution">
    <text evidence="5">The sequence shown here is derived from an EMBL/GenBank/DDBJ whole genome shotgun (WGS) entry which is preliminary data.</text>
</comment>
<proteinExistence type="predicted"/>
<evidence type="ECO:0000313" key="3">
    <source>
        <dbReference type="EMBL" id="ODO60043.1"/>
    </source>
</evidence>
<sequence>MSIVFGIDVSSRDSSVCVLQSGATREYKITNDTIGFKTLLIDLKEYAEHPQIILEATGVYSRRITRFLDEYDYDYVLLNPLKAKKEINQGLRRNKTDRNDAYHLALAQDQNQHQPNRKEPDVYHQLQSLSRAYEELTHDIISSKNRLHKYLQLTFPELETIFNNSRGVNYWYLVELFPHCQDVRNLEVSTIAKQIKDFKGYGINRAQKLAIKLKHLADLAYPAVDQDDPERDEVVYYANRLLRLTADRERRSEEMIKLAKTLPNRDLEILMSIPGIAEITDVRILAELGDIRRFSNPNKINAFVGIDPGRYQSGEKDSSLRISKHGNAVARKILYRAIGQIDLAAKTSPCHIADYYERKKQFSQTKGFKKIAIASIHKLLRTIYILIITDQMYDYNVANNNQKDFCRN</sequence>
<dbReference type="NCBIfam" id="NF033542">
    <property type="entry name" value="transpos_IS110"/>
    <property type="match status" value="1"/>
</dbReference>
<evidence type="ECO:0000259" key="1">
    <source>
        <dbReference type="Pfam" id="PF01548"/>
    </source>
</evidence>
<dbReference type="EMBL" id="MCOL01000002">
    <property type="protein sequence ID" value="ODO60043.1"/>
    <property type="molecule type" value="Genomic_DNA"/>
</dbReference>
<dbReference type="EMBL" id="MCOL01000002">
    <property type="protein sequence ID" value="ODO60067.1"/>
    <property type="molecule type" value="Genomic_DNA"/>
</dbReference>
<dbReference type="RefSeq" id="WP_058906975.1">
    <property type="nucleotide sequence ID" value="NZ_BAAFRT010000015.1"/>
</dbReference>
<evidence type="ECO:0000259" key="2">
    <source>
        <dbReference type="Pfam" id="PF02371"/>
    </source>
</evidence>
<dbReference type="InterPro" id="IPR002525">
    <property type="entry name" value="Transp_IS110-like_N"/>
</dbReference>
<dbReference type="GO" id="GO:0003677">
    <property type="term" value="F:DNA binding"/>
    <property type="evidence" value="ECO:0007669"/>
    <property type="project" value="InterPro"/>
</dbReference>
<dbReference type="InterPro" id="IPR003346">
    <property type="entry name" value="Transposase_20"/>
</dbReference>
<gene>
    <name evidence="3" type="ORF">LPJSA22_03310</name>
    <name evidence="4" type="ORF">LPJSA22_03311</name>
    <name evidence="5" type="ORF">LPJSA22_03334</name>
</gene>
<feature type="domain" description="Transposase IS110-like N-terminal" evidence="1">
    <location>
        <begin position="6"/>
        <end position="156"/>
    </location>
</feature>
<protein>
    <submittedName>
        <fullName evidence="5">Transposase for insertion sequence element IS1111A</fullName>
    </submittedName>
</protein>
<evidence type="ECO:0000313" key="5">
    <source>
        <dbReference type="EMBL" id="ODO60067.1"/>
    </source>
</evidence>
<feature type="domain" description="Transposase IS116/IS110/IS902 C-terminal" evidence="2">
    <location>
        <begin position="268"/>
        <end position="340"/>
    </location>
</feature>
<name>A0A192YMU1_LACPN</name>
<dbReference type="AlphaFoldDB" id="A0A192YMU1"/>
<dbReference type="PANTHER" id="PTHR33055">
    <property type="entry name" value="TRANSPOSASE FOR INSERTION SEQUENCE ELEMENT IS1111A"/>
    <property type="match status" value="1"/>
</dbReference>
<evidence type="ECO:0000313" key="6">
    <source>
        <dbReference type="Proteomes" id="UP000094892"/>
    </source>
</evidence>
<dbReference type="Proteomes" id="UP000094892">
    <property type="component" value="Unassembled WGS sequence"/>
</dbReference>
<evidence type="ECO:0000313" key="4">
    <source>
        <dbReference type="EMBL" id="ODO60044.1"/>
    </source>
</evidence>
<reference evidence="5 6" key="1">
    <citation type="submission" date="2016-08" db="EMBL/GenBank/DDBJ databases">
        <title>Genome sequencing of Lactobacillus plantarum JSA22, isolated from fermented soybean paste.</title>
        <authorList>
            <person name="Choi H.S."/>
        </authorList>
    </citation>
    <scope>NUCLEOTIDE SEQUENCE [LARGE SCALE GENOMIC DNA]</scope>
    <source>
        <strain evidence="5 6">JSA22</strain>
    </source>
</reference>
<dbReference type="InterPro" id="IPR047650">
    <property type="entry name" value="Transpos_IS110"/>
</dbReference>
<dbReference type="GO" id="GO:0006313">
    <property type="term" value="P:DNA transposition"/>
    <property type="evidence" value="ECO:0007669"/>
    <property type="project" value="InterPro"/>
</dbReference>
<organism evidence="5 6">
    <name type="scientific">Lactiplantibacillus plantarum</name>
    <name type="common">Lactobacillus plantarum</name>
    <dbReference type="NCBI Taxonomy" id="1590"/>
    <lineage>
        <taxon>Bacteria</taxon>
        <taxon>Bacillati</taxon>
        <taxon>Bacillota</taxon>
        <taxon>Bacilli</taxon>
        <taxon>Lactobacillales</taxon>
        <taxon>Lactobacillaceae</taxon>
        <taxon>Lactiplantibacillus</taxon>
    </lineage>
</organism>
<dbReference type="GO" id="GO:0004803">
    <property type="term" value="F:transposase activity"/>
    <property type="evidence" value="ECO:0007669"/>
    <property type="project" value="InterPro"/>
</dbReference>
<dbReference type="EMBL" id="MCOL01000002">
    <property type="protein sequence ID" value="ODO60044.1"/>
    <property type="molecule type" value="Genomic_DNA"/>
</dbReference>
<dbReference type="Pfam" id="PF02371">
    <property type="entry name" value="Transposase_20"/>
    <property type="match status" value="1"/>
</dbReference>
<dbReference type="PATRIC" id="fig|1590.175.peg.3236"/>
<dbReference type="PANTHER" id="PTHR33055:SF13">
    <property type="entry name" value="TRANSPOSASE"/>
    <property type="match status" value="1"/>
</dbReference>